<dbReference type="Proteomes" id="UP001165960">
    <property type="component" value="Unassembled WGS sequence"/>
</dbReference>
<gene>
    <name evidence="1" type="ORF">DSO57_1008760</name>
</gene>
<proteinExistence type="predicted"/>
<evidence type="ECO:0000313" key="1">
    <source>
        <dbReference type="EMBL" id="KAJ9085972.1"/>
    </source>
</evidence>
<reference evidence="1" key="1">
    <citation type="submission" date="2022-04" db="EMBL/GenBank/DDBJ databases">
        <title>Genome of the entomopathogenic fungus Entomophthora muscae.</title>
        <authorList>
            <person name="Elya C."/>
            <person name="Lovett B.R."/>
            <person name="Lee E."/>
            <person name="Macias A.M."/>
            <person name="Hajek A.E."/>
            <person name="De Bivort B.L."/>
            <person name="Kasson M.T."/>
            <person name="De Fine Licht H.H."/>
            <person name="Stajich J.E."/>
        </authorList>
    </citation>
    <scope>NUCLEOTIDE SEQUENCE</scope>
    <source>
        <strain evidence="1">Berkeley</strain>
    </source>
</reference>
<accession>A0ACC2UGC4</accession>
<name>A0ACC2UGC4_9FUNG</name>
<comment type="caution">
    <text evidence="1">The sequence shown here is derived from an EMBL/GenBank/DDBJ whole genome shotgun (WGS) entry which is preliminary data.</text>
</comment>
<protein>
    <submittedName>
        <fullName evidence="1">Uncharacterized protein</fullName>
    </submittedName>
</protein>
<dbReference type="EMBL" id="QTSX02000737">
    <property type="protein sequence ID" value="KAJ9085972.1"/>
    <property type="molecule type" value="Genomic_DNA"/>
</dbReference>
<keyword evidence="2" id="KW-1185">Reference proteome</keyword>
<sequence>MKSRSNTFGGDMWASKVKLPKKSLQFLIVLTLSSVITLLPRHGPECLLANATPNNRETIE</sequence>
<evidence type="ECO:0000313" key="2">
    <source>
        <dbReference type="Proteomes" id="UP001165960"/>
    </source>
</evidence>
<organism evidence="1 2">
    <name type="scientific">Entomophthora muscae</name>
    <dbReference type="NCBI Taxonomy" id="34485"/>
    <lineage>
        <taxon>Eukaryota</taxon>
        <taxon>Fungi</taxon>
        <taxon>Fungi incertae sedis</taxon>
        <taxon>Zoopagomycota</taxon>
        <taxon>Entomophthoromycotina</taxon>
        <taxon>Entomophthoromycetes</taxon>
        <taxon>Entomophthorales</taxon>
        <taxon>Entomophthoraceae</taxon>
        <taxon>Entomophthora</taxon>
    </lineage>
</organism>